<keyword evidence="2" id="KW-1185">Reference proteome</keyword>
<evidence type="ECO:0000313" key="1">
    <source>
        <dbReference type="EMBL" id="MFD2834388.1"/>
    </source>
</evidence>
<dbReference type="EMBL" id="JBHUOJ010000032">
    <property type="protein sequence ID" value="MFD2834388.1"/>
    <property type="molecule type" value="Genomic_DNA"/>
</dbReference>
<dbReference type="Proteomes" id="UP001597438">
    <property type="component" value="Unassembled WGS sequence"/>
</dbReference>
<reference evidence="2" key="1">
    <citation type="journal article" date="2019" name="Int. J. Syst. Evol. Microbiol.">
        <title>The Global Catalogue of Microorganisms (GCM) 10K type strain sequencing project: providing services to taxonomists for standard genome sequencing and annotation.</title>
        <authorList>
            <consortium name="The Broad Institute Genomics Platform"/>
            <consortium name="The Broad Institute Genome Sequencing Center for Infectious Disease"/>
            <person name="Wu L."/>
            <person name="Ma J."/>
        </authorList>
    </citation>
    <scope>NUCLEOTIDE SEQUENCE [LARGE SCALE GENOMIC DNA]</scope>
    <source>
        <strain evidence="2">KCTC 52925</strain>
    </source>
</reference>
<proteinExistence type="predicted"/>
<dbReference type="PROSITE" id="PS51257">
    <property type="entry name" value="PROKAR_LIPOPROTEIN"/>
    <property type="match status" value="1"/>
</dbReference>
<evidence type="ECO:0000313" key="2">
    <source>
        <dbReference type="Proteomes" id="UP001597438"/>
    </source>
</evidence>
<dbReference type="RefSeq" id="WP_251738985.1">
    <property type="nucleotide sequence ID" value="NZ_JBHUOJ010000032.1"/>
</dbReference>
<sequence length="248" mass="28345">MKKLFPLFLLLAFIACSKKSKDPSAQEIVNKAIENTGGDLYSNAEISFTFRNRNYRSIRRGGKFLYERTMIDSIGDTIVDKLSNVGLERMVNDSVVEVADSLVMPISNSVNSVHYFVLIPFGLDAPAANKKLLGKDSIFDKEYYEIEVTFSEKGGGTDHEDEYVYWIDTQDYSIDYLAYNFEVNDGGIRFRKAVNPRIIEGIKFVDYENYKYRKLETPLKALDSLFETNDLDKVSDIITEDIKVKIGR</sequence>
<accession>A0ABW5XAI3</accession>
<gene>
    <name evidence="1" type="ORF">ACFSYS_13935</name>
</gene>
<organism evidence="1 2">
    <name type="scientific">Christiangramia antarctica</name>
    <dbReference type="NCBI Taxonomy" id="2058158"/>
    <lineage>
        <taxon>Bacteria</taxon>
        <taxon>Pseudomonadati</taxon>
        <taxon>Bacteroidota</taxon>
        <taxon>Flavobacteriia</taxon>
        <taxon>Flavobacteriales</taxon>
        <taxon>Flavobacteriaceae</taxon>
        <taxon>Christiangramia</taxon>
    </lineage>
</organism>
<dbReference type="InterPro" id="IPR045444">
    <property type="entry name" value="DUF6503"/>
</dbReference>
<name>A0ABW5XAI3_9FLAO</name>
<comment type="caution">
    <text evidence="1">The sequence shown here is derived from an EMBL/GenBank/DDBJ whole genome shotgun (WGS) entry which is preliminary data.</text>
</comment>
<protein>
    <submittedName>
        <fullName evidence="1">DUF6503 family protein</fullName>
    </submittedName>
</protein>
<dbReference type="Pfam" id="PF20113">
    <property type="entry name" value="DUF6503"/>
    <property type="match status" value="1"/>
</dbReference>